<proteinExistence type="predicted"/>
<dbReference type="STRING" id="1048983.EL17_06845"/>
<dbReference type="SUPFAM" id="SSF81593">
    <property type="entry name" value="Nucleotidyltransferase substrate binding subunit/domain"/>
    <property type="match status" value="1"/>
</dbReference>
<evidence type="ECO:0000313" key="1">
    <source>
        <dbReference type="EMBL" id="KEO74448.1"/>
    </source>
</evidence>
<organism evidence="1 2">
    <name type="scientific">Anditalea andensis</name>
    <dbReference type="NCBI Taxonomy" id="1048983"/>
    <lineage>
        <taxon>Bacteria</taxon>
        <taxon>Pseudomonadati</taxon>
        <taxon>Bacteroidota</taxon>
        <taxon>Cytophagia</taxon>
        <taxon>Cytophagales</taxon>
        <taxon>Cytophagaceae</taxon>
        <taxon>Anditalea</taxon>
    </lineage>
</organism>
<sequence length="138" mass="16267">MKTQTINWHIRLSSYSEALSELKEYTGEYKINGISDRLEQKILRSFEVTHELALNTMMEYFREQGHQGITGPRDATTEAFHADLIDDGEAWLDMIICRIKASPLYNEDVNKKLVDKTAQRFIIHLENFERKMKWLEDN</sequence>
<gene>
    <name evidence="1" type="ORF">EL17_06845</name>
</gene>
<dbReference type="NCBIfam" id="TIGR01987">
    <property type="entry name" value="HI0074"/>
    <property type="match status" value="1"/>
</dbReference>
<dbReference type="Gene3D" id="1.20.120.330">
    <property type="entry name" value="Nucleotidyltransferases domain 2"/>
    <property type="match status" value="1"/>
</dbReference>
<dbReference type="OrthoDB" id="9810452at2"/>
<accession>A0A074L3L8</accession>
<comment type="caution">
    <text evidence="1">The sequence shown here is derived from an EMBL/GenBank/DDBJ whole genome shotgun (WGS) entry which is preliminary data.</text>
</comment>
<dbReference type="InterPro" id="IPR010235">
    <property type="entry name" value="HepT"/>
</dbReference>
<name>A0A074L3L8_9BACT</name>
<keyword evidence="2" id="KW-1185">Reference proteome</keyword>
<protein>
    <recommendedName>
        <fullName evidence="3">Nucleotidyltransferase</fullName>
    </recommendedName>
</protein>
<dbReference type="Pfam" id="PF08780">
    <property type="entry name" value="NTase_sub_bind"/>
    <property type="match status" value="1"/>
</dbReference>
<dbReference type="RefSeq" id="WP_051719877.1">
    <property type="nucleotide sequence ID" value="NZ_JMIH01000015.1"/>
</dbReference>
<dbReference type="eggNOG" id="ENOG5033K2M">
    <property type="taxonomic scope" value="Bacteria"/>
</dbReference>
<reference evidence="1 2" key="1">
    <citation type="submission" date="2014-04" db="EMBL/GenBank/DDBJ databases">
        <title>Characterization and application of a salt tolerant electro-active bacterium.</title>
        <authorList>
            <person name="Yang L."/>
            <person name="Wei S."/>
            <person name="Tay Q.X.M."/>
        </authorList>
    </citation>
    <scope>NUCLEOTIDE SEQUENCE [LARGE SCALE GENOMIC DNA]</scope>
    <source>
        <strain evidence="1 2">LY1</strain>
    </source>
</reference>
<dbReference type="EMBL" id="JMIH01000015">
    <property type="protein sequence ID" value="KEO74448.1"/>
    <property type="molecule type" value="Genomic_DNA"/>
</dbReference>
<evidence type="ECO:0008006" key="3">
    <source>
        <dbReference type="Google" id="ProtNLM"/>
    </source>
</evidence>
<dbReference type="AlphaFoldDB" id="A0A074L3L8"/>
<evidence type="ECO:0000313" key="2">
    <source>
        <dbReference type="Proteomes" id="UP000027821"/>
    </source>
</evidence>
<dbReference type="Proteomes" id="UP000027821">
    <property type="component" value="Unassembled WGS sequence"/>
</dbReference>